<organism evidence="2">
    <name type="scientific">Manihot esculenta</name>
    <name type="common">Cassava</name>
    <name type="synonym">Jatropha manihot</name>
    <dbReference type="NCBI Taxonomy" id="3983"/>
    <lineage>
        <taxon>Eukaryota</taxon>
        <taxon>Viridiplantae</taxon>
        <taxon>Streptophyta</taxon>
        <taxon>Embryophyta</taxon>
        <taxon>Tracheophyta</taxon>
        <taxon>Spermatophyta</taxon>
        <taxon>Magnoliopsida</taxon>
        <taxon>eudicotyledons</taxon>
        <taxon>Gunneridae</taxon>
        <taxon>Pentapetalae</taxon>
        <taxon>rosids</taxon>
        <taxon>fabids</taxon>
        <taxon>Malpighiales</taxon>
        <taxon>Euphorbiaceae</taxon>
        <taxon>Crotonoideae</taxon>
        <taxon>Manihoteae</taxon>
        <taxon>Manihot</taxon>
    </lineage>
</organism>
<gene>
    <name evidence="2" type="ORF">MANES_06G079600</name>
</gene>
<evidence type="ECO:0000313" key="2">
    <source>
        <dbReference type="EMBL" id="OAY47438.1"/>
    </source>
</evidence>
<dbReference type="EMBL" id="CM004392">
    <property type="protein sequence ID" value="OAY47438.1"/>
    <property type="molecule type" value="Genomic_DNA"/>
</dbReference>
<proteinExistence type="predicted"/>
<reference evidence="2" key="1">
    <citation type="submission" date="2016-02" db="EMBL/GenBank/DDBJ databases">
        <title>WGS assembly of Manihot esculenta.</title>
        <authorList>
            <person name="Bredeson J.V."/>
            <person name="Prochnik S.E."/>
            <person name="Lyons J.B."/>
            <person name="Schmutz J."/>
            <person name="Grimwood J."/>
            <person name="Vrebalov J."/>
            <person name="Bart R.S."/>
            <person name="Amuge T."/>
            <person name="Ferguson M.E."/>
            <person name="Green R."/>
            <person name="Putnam N."/>
            <person name="Stites J."/>
            <person name="Rounsley S."/>
            <person name="Rokhsar D.S."/>
        </authorList>
    </citation>
    <scope>NUCLEOTIDE SEQUENCE [LARGE SCALE GENOMIC DNA]</scope>
    <source>
        <tissue evidence="2">Leaf</tissue>
    </source>
</reference>
<accession>A0A2C9VR91</accession>
<feature type="compositionally biased region" description="Pro residues" evidence="1">
    <location>
        <begin position="1"/>
        <end position="10"/>
    </location>
</feature>
<feature type="region of interest" description="Disordered" evidence="1">
    <location>
        <begin position="1"/>
        <end position="36"/>
    </location>
</feature>
<protein>
    <submittedName>
        <fullName evidence="2">Uncharacterized protein</fullName>
    </submittedName>
</protein>
<name>A0A2C9VR91_MANES</name>
<dbReference type="PANTHER" id="PTHR36078:SF2">
    <property type="entry name" value="OS09G0473966 PROTEIN"/>
    <property type="match status" value="1"/>
</dbReference>
<dbReference type="AlphaFoldDB" id="A0A2C9VR91"/>
<evidence type="ECO:0000256" key="1">
    <source>
        <dbReference type="SAM" id="MobiDB-lite"/>
    </source>
</evidence>
<sequence length="131" mass="14498">MASPPPPSSSPPSASHSQNSATPLMPPKVEDGGAKNAVPMSSRKILTWPSSNVMLDSVENMEEYSKYETDYTHRLIAKYFSKNPYGREIFEEKMRVGEETILSSRWSCTQSYADPVKGFEEQNNAGSTSEA</sequence>
<dbReference type="PANTHER" id="PTHR36078">
    <property type="entry name" value="BNACNNG21220D PROTEIN"/>
    <property type="match status" value="1"/>
</dbReference>